<reference evidence="3 4" key="1">
    <citation type="submission" date="2024-03" db="EMBL/GenBank/DDBJ databases">
        <title>Novel Streptomyces species of biotechnological and ecological value are a feature of Machair soil.</title>
        <authorList>
            <person name="Prole J.R."/>
            <person name="Goodfellow M."/>
            <person name="Allenby N."/>
            <person name="Ward A.C."/>
        </authorList>
    </citation>
    <scope>NUCLEOTIDE SEQUENCE [LARGE SCALE GENOMIC DNA]</scope>
    <source>
        <strain evidence="3 4">MS1.AVA.1</strain>
    </source>
</reference>
<feature type="region of interest" description="Disordered" evidence="1">
    <location>
        <begin position="283"/>
        <end position="313"/>
    </location>
</feature>
<dbReference type="Proteomes" id="UP001376459">
    <property type="component" value="Unassembled WGS sequence"/>
</dbReference>
<keyword evidence="2" id="KW-0472">Membrane</keyword>
<dbReference type="InterPro" id="IPR052944">
    <property type="entry name" value="Sporulation_related"/>
</dbReference>
<sequence length="468" mass="48335">MAPYESDDSTTAAEVDDHRAGRRKAARYVVPVAVVGVAAATIGLVPALADSGDPDLPKITAEQLIERIAQSDVQQLSGTVKISTDLGLPDLGGLESSFASGAMASGSDGGSSADPSAKLTELASGTHTLRVALDGDDRQKLSLLENASEYSLIHNGKDIWGYDSKSNEVFHGTAEESKDGRGKEDVPATPKDFAEEALKSVDDTTSVTVDGTAHVAGRDAYRLLIKPKQSGTTVGAITVAVDAKTGMPLKFTLTPSSGGAAVIDAGFTQVSFAKPAASTFDFTPPKGAKVTEEGELEGKAGEHRGPKSEDELRKELDKELGGLKSEDKLGKASDEGPEVIGEGWNSVAVFDNGGEGIPSGAEVGGDMGGFLDSLGDKVTGKFGSGTVFKTRLINALITDDGKVYVGAVDKDALVKAADSGSRPQPERRGRRTRAIARHAPPRVTQRGAERGAGGAEGAHGGTARRGGR</sequence>
<proteinExistence type="predicted"/>
<feature type="compositionally biased region" description="Basic residues" evidence="1">
    <location>
        <begin position="428"/>
        <end position="440"/>
    </location>
</feature>
<evidence type="ECO:0000256" key="1">
    <source>
        <dbReference type="SAM" id="MobiDB-lite"/>
    </source>
</evidence>
<evidence type="ECO:0000256" key="2">
    <source>
        <dbReference type="SAM" id="Phobius"/>
    </source>
</evidence>
<feature type="compositionally biased region" description="Gly residues" evidence="1">
    <location>
        <begin position="450"/>
        <end position="468"/>
    </location>
</feature>
<dbReference type="PANTHER" id="PTHR37507">
    <property type="entry name" value="SPORULATION PROTEIN YDCC"/>
    <property type="match status" value="1"/>
</dbReference>
<feature type="transmembrane region" description="Helical" evidence="2">
    <location>
        <begin position="28"/>
        <end position="49"/>
    </location>
</feature>
<feature type="compositionally biased region" description="Basic and acidic residues" evidence="1">
    <location>
        <begin position="289"/>
        <end position="313"/>
    </location>
</feature>
<evidence type="ECO:0000313" key="4">
    <source>
        <dbReference type="Proteomes" id="UP001376459"/>
    </source>
</evidence>
<name>A0ABU8UNZ3_9ACTN</name>
<dbReference type="EMBL" id="JBBKAK010000001">
    <property type="protein sequence ID" value="MEJ8670634.1"/>
    <property type="molecule type" value="Genomic_DNA"/>
</dbReference>
<keyword evidence="2" id="KW-0812">Transmembrane</keyword>
<evidence type="ECO:0000313" key="3">
    <source>
        <dbReference type="EMBL" id="MEJ8670634.1"/>
    </source>
</evidence>
<comment type="caution">
    <text evidence="3">The sequence shown here is derived from an EMBL/GenBank/DDBJ whole genome shotgun (WGS) entry which is preliminary data.</text>
</comment>
<protein>
    <submittedName>
        <fullName evidence="3">DUF2092 domain-containing protein</fullName>
    </submittedName>
</protein>
<dbReference type="InterPro" id="IPR029046">
    <property type="entry name" value="LolA/LolB/LppX"/>
</dbReference>
<dbReference type="SUPFAM" id="SSF89392">
    <property type="entry name" value="Prokaryotic lipoproteins and lipoprotein localization factors"/>
    <property type="match status" value="1"/>
</dbReference>
<feature type="region of interest" description="Disordered" evidence="1">
    <location>
        <begin position="1"/>
        <end position="23"/>
    </location>
</feature>
<keyword evidence="4" id="KW-1185">Reference proteome</keyword>
<keyword evidence="2" id="KW-1133">Transmembrane helix</keyword>
<dbReference type="Gene3D" id="2.50.20.10">
    <property type="entry name" value="Lipoprotein localisation LolA/LolB/LppX"/>
    <property type="match status" value="1"/>
</dbReference>
<accession>A0ABU8UNZ3</accession>
<dbReference type="PANTHER" id="PTHR37507:SF2">
    <property type="entry name" value="SPORULATION PROTEIN YDCC"/>
    <property type="match status" value="1"/>
</dbReference>
<gene>
    <name evidence="3" type="ORF">WKI71_26120</name>
</gene>
<organism evidence="3 4">
    <name type="scientific">Streptomyces machairae</name>
    <dbReference type="NCBI Taxonomy" id="3134109"/>
    <lineage>
        <taxon>Bacteria</taxon>
        <taxon>Bacillati</taxon>
        <taxon>Actinomycetota</taxon>
        <taxon>Actinomycetes</taxon>
        <taxon>Kitasatosporales</taxon>
        <taxon>Streptomycetaceae</taxon>
        <taxon>Streptomyces</taxon>
    </lineage>
</organism>
<feature type="region of interest" description="Disordered" evidence="1">
    <location>
        <begin position="416"/>
        <end position="468"/>
    </location>
</feature>